<keyword evidence="1" id="KW-0472">Membrane</keyword>
<dbReference type="EMBL" id="JACGXG010000012">
    <property type="protein sequence ID" value="MBA8853507.1"/>
    <property type="molecule type" value="Genomic_DNA"/>
</dbReference>
<proteinExistence type="predicted"/>
<keyword evidence="1" id="KW-0812">Transmembrane</keyword>
<feature type="transmembrane region" description="Helical" evidence="1">
    <location>
        <begin position="5"/>
        <end position="24"/>
    </location>
</feature>
<evidence type="ECO:0000313" key="2">
    <source>
        <dbReference type="EMBL" id="MBA8853507.1"/>
    </source>
</evidence>
<sequence>MSLTIANACGAIIAATLRVVIIVFRAGDGRMSVMPTSEYDGAEDSIVSEIDPFS</sequence>
<reference evidence="2 3" key="1">
    <citation type="submission" date="2020-07" db="EMBL/GenBank/DDBJ databases">
        <title>Genomic Encyclopedia of Type Strains, Phase IV (KMG-V): Genome sequencing to study the core and pangenomes of soil and plant-associated prokaryotes.</title>
        <authorList>
            <person name="Whitman W."/>
        </authorList>
    </citation>
    <scope>NUCLEOTIDE SEQUENCE [LARGE SCALE GENOMIC DNA]</scope>
    <source>
        <strain evidence="2 3">RH4WT92</strain>
    </source>
</reference>
<accession>A0ABR6AVL1</accession>
<gene>
    <name evidence="2" type="ORF">FHW20_004489</name>
</gene>
<comment type="caution">
    <text evidence="2">The sequence shown here is derived from an EMBL/GenBank/DDBJ whole genome shotgun (WGS) entry which is preliminary data.</text>
</comment>
<name>A0ABR6AVL1_9HYPH</name>
<organism evidence="2 3">
    <name type="scientific">Brucella intermedia</name>
    <dbReference type="NCBI Taxonomy" id="94625"/>
    <lineage>
        <taxon>Bacteria</taxon>
        <taxon>Pseudomonadati</taxon>
        <taxon>Pseudomonadota</taxon>
        <taxon>Alphaproteobacteria</taxon>
        <taxon>Hyphomicrobiales</taxon>
        <taxon>Brucellaceae</taxon>
        <taxon>Brucella/Ochrobactrum group</taxon>
        <taxon>Brucella</taxon>
    </lineage>
</organism>
<keyword evidence="3" id="KW-1185">Reference proteome</keyword>
<evidence type="ECO:0000256" key="1">
    <source>
        <dbReference type="SAM" id="Phobius"/>
    </source>
</evidence>
<evidence type="ECO:0000313" key="3">
    <source>
        <dbReference type="Proteomes" id="UP000578622"/>
    </source>
</evidence>
<dbReference type="Proteomes" id="UP000578622">
    <property type="component" value="Unassembled WGS sequence"/>
</dbReference>
<dbReference type="RefSeq" id="WP_182512110.1">
    <property type="nucleotide sequence ID" value="NZ_JACGXG010000012.1"/>
</dbReference>
<protein>
    <submittedName>
        <fullName evidence="2">Uncharacterized protein</fullName>
    </submittedName>
</protein>
<keyword evidence="1" id="KW-1133">Transmembrane helix</keyword>